<feature type="region of interest" description="Disordered" evidence="1">
    <location>
        <begin position="71"/>
        <end position="99"/>
    </location>
</feature>
<proteinExistence type="predicted"/>
<dbReference type="EMBL" id="KV442170">
    <property type="protein sequence ID" value="OAQ22393.1"/>
    <property type="molecule type" value="Genomic_DNA"/>
</dbReference>
<sequence length="111" mass="11807">MAGSASVSVTTVTASWARIPCLSSNTSSTFPPPIPCSLLLLCILAYIANLPLSFFDCNLVTFAAGVKDDISETPRLPQGEQRQEVNAKSGPPANITPMPCHYHQATAFIAR</sequence>
<dbReference type="AlphaFoldDB" id="A0A197JBJ2"/>
<reference evidence="2 3" key="1">
    <citation type="submission" date="2016-05" db="EMBL/GenBank/DDBJ databases">
        <title>Genome sequencing reveals origins of a unique bacterial endosymbiosis in the earliest lineages of terrestrial Fungi.</title>
        <authorList>
            <consortium name="DOE Joint Genome Institute"/>
            <person name="Uehling J."/>
            <person name="Gryganskyi A."/>
            <person name="Hameed K."/>
            <person name="Tschaplinski T."/>
            <person name="Misztal P."/>
            <person name="Wu S."/>
            <person name="Desiro A."/>
            <person name="Vande Pol N."/>
            <person name="Du Z.-Y."/>
            <person name="Zienkiewicz A."/>
            <person name="Zienkiewicz K."/>
            <person name="Morin E."/>
            <person name="Tisserant E."/>
            <person name="Splivallo R."/>
            <person name="Hainaut M."/>
            <person name="Henrissat B."/>
            <person name="Ohm R."/>
            <person name="Kuo A."/>
            <person name="Yan J."/>
            <person name="Lipzen A."/>
            <person name="Nolan M."/>
            <person name="Labutti K."/>
            <person name="Barry K."/>
            <person name="Goldstein A."/>
            <person name="Labbe J."/>
            <person name="Schadt C."/>
            <person name="Tuskan G."/>
            <person name="Grigoriev I."/>
            <person name="Martin F."/>
            <person name="Vilgalys R."/>
            <person name="Bonito G."/>
        </authorList>
    </citation>
    <scope>NUCLEOTIDE SEQUENCE [LARGE SCALE GENOMIC DNA]</scope>
    <source>
        <strain evidence="2 3">AG-77</strain>
    </source>
</reference>
<dbReference type="Proteomes" id="UP000078512">
    <property type="component" value="Unassembled WGS sequence"/>
</dbReference>
<accession>A0A197JBJ2</accession>
<name>A0A197JBJ2_9FUNG</name>
<evidence type="ECO:0000313" key="3">
    <source>
        <dbReference type="Proteomes" id="UP000078512"/>
    </source>
</evidence>
<gene>
    <name evidence="2" type="ORF">K457DRAFT_131315</name>
</gene>
<organism evidence="2 3">
    <name type="scientific">Linnemannia elongata AG-77</name>
    <dbReference type="NCBI Taxonomy" id="1314771"/>
    <lineage>
        <taxon>Eukaryota</taxon>
        <taxon>Fungi</taxon>
        <taxon>Fungi incertae sedis</taxon>
        <taxon>Mucoromycota</taxon>
        <taxon>Mortierellomycotina</taxon>
        <taxon>Mortierellomycetes</taxon>
        <taxon>Mortierellales</taxon>
        <taxon>Mortierellaceae</taxon>
        <taxon>Linnemannia</taxon>
    </lineage>
</organism>
<evidence type="ECO:0000256" key="1">
    <source>
        <dbReference type="SAM" id="MobiDB-lite"/>
    </source>
</evidence>
<protein>
    <submittedName>
        <fullName evidence="2">Uncharacterized protein</fullName>
    </submittedName>
</protein>
<keyword evidence="3" id="KW-1185">Reference proteome</keyword>
<evidence type="ECO:0000313" key="2">
    <source>
        <dbReference type="EMBL" id="OAQ22393.1"/>
    </source>
</evidence>